<feature type="compositionally biased region" description="Basic and acidic residues" evidence="1">
    <location>
        <begin position="79"/>
        <end position="88"/>
    </location>
</feature>
<evidence type="ECO:0000313" key="4">
    <source>
        <dbReference type="Proteomes" id="UP000236161"/>
    </source>
</evidence>
<reference evidence="3 4" key="1">
    <citation type="journal article" date="2017" name="Nature">
        <title>The Apostasia genome and the evolution of orchids.</title>
        <authorList>
            <person name="Zhang G.Q."/>
            <person name="Liu K.W."/>
            <person name="Li Z."/>
            <person name="Lohaus R."/>
            <person name="Hsiao Y.Y."/>
            <person name="Niu S.C."/>
            <person name="Wang J.Y."/>
            <person name="Lin Y.C."/>
            <person name="Xu Q."/>
            <person name="Chen L.J."/>
            <person name="Yoshida K."/>
            <person name="Fujiwara S."/>
            <person name="Wang Z.W."/>
            <person name="Zhang Y.Q."/>
            <person name="Mitsuda N."/>
            <person name="Wang M."/>
            <person name="Liu G.H."/>
            <person name="Pecoraro L."/>
            <person name="Huang H.X."/>
            <person name="Xiao X.J."/>
            <person name="Lin M."/>
            <person name="Wu X.Y."/>
            <person name="Wu W.L."/>
            <person name="Chen Y.Y."/>
            <person name="Chang S.B."/>
            <person name="Sakamoto S."/>
            <person name="Ohme-Takagi M."/>
            <person name="Yagi M."/>
            <person name="Zeng S.J."/>
            <person name="Shen C.Y."/>
            <person name="Yeh C.M."/>
            <person name="Luo Y.B."/>
            <person name="Tsai W.C."/>
            <person name="Van de Peer Y."/>
            <person name="Liu Z.J."/>
        </authorList>
    </citation>
    <scope>NUCLEOTIDE SEQUENCE [LARGE SCALE GENOMIC DNA]</scope>
    <source>
        <strain evidence="4">cv. Shenzhen</strain>
        <tissue evidence="3">Stem</tissue>
    </source>
</reference>
<evidence type="ECO:0000313" key="3">
    <source>
        <dbReference type="EMBL" id="PKA50399.1"/>
    </source>
</evidence>
<feature type="region of interest" description="Disordered" evidence="1">
    <location>
        <begin position="75"/>
        <end position="114"/>
    </location>
</feature>
<keyword evidence="2" id="KW-1133">Transmembrane helix</keyword>
<keyword evidence="2" id="KW-0472">Membrane</keyword>
<gene>
    <name evidence="3" type="ORF">AXF42_Ash013488</name>
</gene>
<dbReference type="AlphaFoldDB" id="A0A2I0A4C9"/>
<proteinExistence type="predicted"/>
<sequence>MACLQMGRSDFSPMLRLHYGLTLRRRAVAPTVHFRCCLRQNGGDAKGDEPPESLFMKELKKRGMNPATLLEDASYAQGEQDRAAKEENSGGLGKAKRNKVASAEYEKGASGQRERSMALNSEGIQGLIPRAKLLLTIGGTFFLGFWPLMLITISAFCSFVLFFWYQLCARC</sequence>
<feature type="transmembrane region" description="Helical" evidence="2">
    <location>
        <begin position="133"/>
        <end position="165"/>
    </location>
</feature>
<dbReference type="OrthoDB" id="2016911at2759"/>
<accession>A0A2I0A4C9</accession>
<keyword evidence="2" id="KW-0812">Transmembrane</keyword>
<evidence type="ECO:0000256" key="2">
    <source>
        <dbReference type="SAM" id="Phobius"/>
    </source>
</evidence>
<dbReference type="EMBL" id="KZ452026">
    <property type="protein sequence ID" value="PKA50399.1"/>
    <property type="molecule type" value="Genomic_DNA"/>
</dbReference>
<evidence type="ECO:0000256" key="1">
    <source>
        <dbReference type="SAM" id="MobiDB-lite"/>
    </source>
</evidence>
<dbReference type="STRING" id="1088818.A0A2I0A4C9"/>
<dbReference type="PANTHER" id="PTHR35699:SF1">
    <property type="entry name" value="F2J10.10 PROTEIN"/>
    <property type="match status" value="1"/>
</dbReference>
<organism evidence="3 4">
    <name type="scientific">Apostasia shenzhenica</name>
    <dbReference type="NCBI Taxonomy" id="1088818"/>
    <lineage>
        <taxon>Eukaryota</taxon>
        <taxon>Viridiplantae</taxon>
        <taxon>Streptophyta</taxon>
        <taxon>Embryophyta</taxon>
        <taxon>Tracheophyta</taxon>
        <taxon>Spermatophyta</taxon>
        <taxon>Magnoliopsida</taxon>
        <taxon>Liliopsida</taxon>
        <taxon>Asparagales</taxon>
        <taxon>Orchidaceae</taxon>
        <taxon>Apostasioideae</taxon>
        <taxon>Apostasia</taxon>
    </lineage>
</organism>
<protein>
    <submittedName>
        <fullName evidence="3">Uncharacterized protein</fullName>
    </submittedName>
</protein>
<feature type="compositionally biased region" description="Basic and acidic residues" evidence="1">
    <location>
        <begin position="104"/>
        <end position="114"/>
    </location>
</feature>
<keyword evidence="4" id="KW-1185">Reference proteome</keyword>
<dbReference type="PANTHER" id="PTHR35699">
    <property type="entry name" value="F2J10.10 PROTEIN"/>
    <property type="match status" value="1"/>
</dbReference>
<name>A0A2I0A4C9_9ASPA</name>
<dbReference type="Proteomes" id="UP000236161">
    <property type="component" value="Unassembled WGS sequence"/>
</dbReference>